<reference evidence="1" key="1">
    <citation type="submission" date="2022-03" db="EMBL/GenBank/DDBJ databases">
        <title>Genome Identification and Characterization of new species Bdellovibrio reynosense LBG001 sp. nov. from a Mexico soil sample.</title>
        <authorList>
            <person name="Camilli A."/>
            <person name="Ajao Y."/>
            <person name="Guo X."/>
        </authorList>
    </citation>
    <scope>NUCLEOTIDE SEQUENCE</scope>
    <source>
        <strain evidence="1">LBG001</strain>
    </source>
</reference>
<dbReference type="InterPro" id="IPR029063">
    <property type="entry name" value="SAM-dependent_MTases_sf"/>
</dbReference>
<evidence type="ECO:0000313" key="1">
    <source>
        <dbReference type="EMBL" id="UOF02598.1"/>
    </source>
</evidence>
<keyword evidence="1" id="KW-0808">Transferase</keyword>
<keyword evidence="1" id="KW-0489">Methyltransferase</keyword>
<evidence type="ECO:0000313" key="2">
    <source>
        <dbReference type="Proteomes" id="UP000830116"/>
    </source>
</evidence>
<dbReference type="Pfam" id="PF13489">
    <property type="entry name" value="Methyltransf_23"/>
    <property type="match status" value="1"/>
</dbReference>
<name>A0ABY4CCN2_9BACT</name>
<dbReference type="RefSeq" id="WP_243540293.1">
    <property type="nucleotide sequence ID" value="NZ_CP093442.1"/>
</dbReference>
<dbReference type="Proteomes" id="UP000830116">
    <property type="component" value="Chromosome"/>
</dbReference>
<protein>
    <submittedName>
        <fullName evidence="1">Class I SAM-dependent methyltransferase</fullName>
    </submittedName>
</protein>
<gene>
    <name evidence="1" type="ORF">MNR06_06500</name>
</gene>
<dbReference type="GO" id="GO:0032259">
    <property type="term" value="P:methylation"/>
    <property type="evidence" value="ECO:0007669"/>
    <property type="project" value="UniProtKB-KW"/>
</dbReference>
<proteinExistence type="predicted"/>
<sequence>MNCLLCQASNPAPFKVDKNPQRSYFHCAVCDLIFMNPAERLGPQDEKRRYDQHQNEGSSGYQAFLEPLVKYIDDHFKTSGHVANSLTTLDFGCGPTAFLSQLLSYRGYRTSHYDLYYFPDQSALRSTYNFVTSTEVWEHLFNPKQEIEKILRLVKPGGLVGVMTSAHRGEATFHDWHYRRDPSHVVFYSEKSMNWIASTYKLKVLKAQSPYWVLQKI</sequence>
<dbReference type="GO" id="GO:0008168">
    <property type="term" value="F:methyltransferase activity"/>
    <property type="evidence" value="ECO:0007669"/>
    <property type="project" value="UniProtKB-KW"/>
</dbReference>
<accession>A0ABY4CCN2</accession>
<dbReference type="EMBL" id="CP093442">
    <property type="protein sequence ID" value="UOF02598.1"/>
    <property type="molecule type" value="Genomic_DNA"/>
</dbReference>
<keyword evidence="2" id="KW-1185">Reference proteome</keyword>
<dbReference type="SUPFAM" id="SSF53335">
    <property type="entry name" value="S-adenosyl-L-methionine-dependent methyltransferases"/>
    <property type="match status" value="1"/>
</dbReference>
<organism evidence="1 2">
    <name type="scientific">Bdellovibrio reynosensis</name>
    <dbReference type="NCBI Taxonomy" id="2835041"/>
    <lineage>
        <taxon>Bacteria</taxon>
        <taxon>Pseudomonadati</taxon>
        <taxon>Bdellovibrionota</taxon>
        <taxon>Bdellovibrionia</taxon>
        <taxon>Bdellovibrionales</taxon>
        <taxon>Pseudobdellovibrionaceae</taxon>
        <taxon>Bdellovibrio</taxon>
    </lineage>
</organism>
<dbReference type="Gene3D" id="3.40.50.150">
    <property type="entry name" value="Vaccinia Virus protein VP39"/>
    <property type="match status" value="1"/>
</dbReference>